<dbReference type="Gene3D" id="1.10.3090.10">
    <property type="entry name" value="cca-adding enzyme, domain 2"/>
    <property type="match status" value="1"/>
</dbReference>
<evidence type="ECO:0000256" key="4">
    <source>
        <dbReference type="RuleBase" id="RU003953"/>
    </source>
</evidence>
<accession>A0A2Z7C7K4</accession>
<evidence type="ECO:0000256" key="3">
    <source>
        <dbReference type="ARBA" id="ARBA00022884"/>
    </source>
</evidence>
<dbReference type="GO" id="GO:0052929">
    <property type="term" value="F:ATP:3'-cytidine-cytidine-tRNA adenylyltransferase activity"/>
    <property type="evidence" value="ECO:0007669"/>
    <property type="project" value="TreeGrafter"/>
</dbReference>
<dbReference type="AlphaFoldDB" id="A0A2Z7C7K4"/>
<dbReference type="Proteomes" id="UP000250235">
    <property type="component" value="Unassembled WGS sequence"/>
</dbReference>
<dbReference type="SUPFAM" id="SSF81301">
    <property type="entry name" value="Nucleotidyltransferase"/>
    <property type="match status" value="1"/>
</dbReference>
<dbReference type="GO" id="GO:0005739">
    <property type="term" value="C:mitochondrion"/>
    <property type="evidence" value="ECO:0007669"/>
    <property type="project" value="UniProtKB-ARBA"/>
</dbReference>
<name>A0A2Z7C7K4_9LAMI</name>
<dbReference type="Pfam" id="PF01743">
    <property type="entry name" value="PolyA_pol"/>
    <property type="match status" value="1"/>
</dbReference>
<feature type="domain" description="Poly A polymerase head" evidence="5">
    <location>
        <begin position="49"/>
        <end position="186"/>
    </location>
</feature>
<dbReference type="FunFam" id="3.30.460.10:FF:000019">
    <property type="entry name" value="tRNA nucleotidyltransferase cca2"/>
    <property type="match status" value="1"/>
</dbReference>
<evidence type="ECO:0000256" key="2">
    <source>
        <dbReference type="ARBA" id="ARBA00022679"/>
    </source>
</evidence>
<evidence type="ECO:0000313" key="6">
    <source>
        <dbReference type="EMBL" id="KZV42816.1"/>
    </source>
</evidence>
<dbReference type="Gene3D" id="3.30.460.10">
    <property type="entry name" value="Beta Polymerase, domain 2"/>
    <property type="match status" value="1"/>
</dbReference>
<keyword evidence="2 4" id="KW-0808">Transferase</keyword>
<reference evidence="6 7" key="1">
    <citation type="journal article" date="2015" name="Proc. Natl. Acad. Sci. U.S.A.">
        <title>The resurrection genome of Boea hygrometrica: A blueprint for survival of dehydration.</title>
        <authorList>
            <person name="Xiao L."/>
            <person name="Yang G."/>
            <person name="Zhang L."/>
            <person name="Yang X."/>
            <person name="Zhao S."/>
            <person name="Ji Z."/>
            <person name="Zhou Q."/>
            <person name="Hu M."/>
            <person name="Wang Y."/>
            <person name="Chen M."/>
            <person name="Xu Y."/>
            <person name="Jin H."/>
            <person name="Xiao X."/>
            <person name="Hu G."/>
            <person name="Bao F."/>
            <person name="Hu Y."/>
            <person name="Wan P."/>
            <person name="Li L."/>
            <person name="Deng X."/>
            <person name="Kuang T."/>
            <person name="Xiang C."/>
            <person name="Zhu J.K."/>
            <person name="Oliver M.J."/>
            <person name="He Y."/>
        </authorList>
    </citation>
    <scope>NUCLEOTIDE SEQUENCE [LARGE SCALE GENOMIC DNA]</scope>
    <source>
        <strain evidence="7">cv. XS01</strain>
    </source>
</reference>
<evidence type="ECO:0000256" key="1">
    <source>
        <dbReference type="ARBA" id="ARBA00007265"/>
    </source>
</evidence>
<dbReference type="InterPro" id="IPR002646">
    <property type="entry name" value="PolA_pol_head_dom"/>
</dbReference>
<sequence>MGAVTATETVGSLPPSVHVNDRIILTDKENQIFDLLLKVCRHFNINTELRVAGGWVRDKLLGKECYDIDIALENMVGKEFCDKVNEYLSATGEETKGIGLIQSNPDQSKHLETARMHLFDVWIDFVNLRSEEYTNNSRIPTMEFGTAQQDAYRRDLTINSMFYNINTSSVEDLTGRGIPDLKSGKIVTPSAPKETFLDDPLRVIRAIRFGARFGFVLDEQLKIAAMDDEVKTAIISKISRERVGHEINLMISGNRPVDAMSYISELQLFWSVFSLPPEIEPPALDGCERLCVAYMDASWRFLQLIGCSSITTDQMRLTLYAALLLPLRKTVYQDKKGKQVPVARYIFGTSLKLKSSDAETVCFIATPGDNLTPSGGKVLILDSFYPVKQNLQILEVEWKEEIIDAPVMAKLRVLAGLVLREIKEFWRSALVLSILLYPTDIGLEKVWELKPLVNGKDIMSILQLKSGGPVVKEWQQKLLEWQLAHPLGSSEECIDWMKQSQSKRPRTE</sequence>
<gene>
    <name evidence="6" type="ORF">F511_29635</name>
</gene>
<dbReference type="EMBL" id="KQ998950">
    <property type="protein sequence ID" value="KZV42816.1"/>
    <property type="molecule type" value="Genomic_DNA"/>
</dbReference>
<dbReference type="PANTHER" id="PTHR13734:SF5">
    <property type="entry name" value="CCA TRNA NUCLEOTIDYLTRANSFERASE, MITOCHONDRIAL"/>
    <property type="match status" value="1"/>
</dbReference>
<dbReference type="PANTHER" id="PTHR13734">
    <property type="entry name" value="TRNA-NUCLEOTIDYLTRANSFERASE"/>
    <property type="match status" value="1"/>
</dbReference>
<dbReference type="GO" id="GO:0003723">
    <property type="term" value="F:RNA binding"/>
    <property type="evidence" value="ECO:0007669"/>
    <property type="project" value="UniProtKB-KW"/>
</dbReference>
<dbReference type="GO" id="GO:0052927">
    <property type="term" value="F:CC tRNA cytidylyltransferase activity"/>
    <property type="evidence" value="ECO:0007669"/>
    <property type="project" value="TreeGrafter"/>
</dbReference>
<organism evidence="6 7">
    <name type="scientific">Dorcoceras hygrometricum</name>
    <dbReference type="NCBI Taxonomy" id="472368"/>
    <lineage>
        <taxon>Eukaryota</taxon>
        <taxon>Viridiplantae</taxon>
        <taxon>Streptophyta</taxon>
        <taxon>Embryophyta</taxon>
        <taxon>Tracheophyta</taxon>
        <taxon>Spermatophyta</taxon>
        <taxon>Magnoliopsida</taxon>
        <taxon>eudicotyledons</taxon>
        <taxon>Gunneridae</taxon>
        <taxon>Pentapetalae</taxon>
        <taxon>asterids</taxon>
        <taxon>lamiids</taxon>
        <taxon>Lamiales</taxon>
        <taxon>Gesneriaceae</taxon>
        <taxon>Didymocarpoideae</taxon>
        <taxon>Trichosporeae</taxon>
        <taxon>Loxocarpinae</taxon>
        <taxon>Dorcoceras</taxon>
    </lineage>
</organism>
<keyword evidence="3 4" id="KW-0694">RNA-binding</keyword>
<dbReference type="InterPro" id="IPR043519">
    <property type="entry name" value="NT_sf"/>
</dbReference>
<dbReference type="OrthoDB" id="445712at2759"/>
<protein>
    <submittedName>
        <fullName evidence="6">CCA tRNA nucleotidyltransferase 2</fullName>
    </submittedName>
</protein>
<evidence type="ECO:0000259" key="5">
    <source>
        <dbReference type="Pfam" id="PF01743"/>
    </source>
</evidence>
<dbReference type="GO" id="GO:0001680">
    <property type="term" value="P:tRNA 3'-terminal CCA addition"/>
    <property type="evidence" value="ECO:0007669"/>
    <property type="project" value="TreeGrafter"/>
</dbReference>
<comment type="similarity">
    <text evidence="1 4">Belongs to the tRNA nucleotidyltransferase/poly(A) polymerase family.</text>
</comment>
<dbReference type="CDD" id="cd05398">
    <property type="entry name" value="NT_ClassII-CCAase"/>
    <property type="match status" value="1"/>
</dbReference>
<dbReference type="SUPFAM" id="SSF81891">
    <property type="entry name" value="Poly A polymerase C-terminal region-like"/>
    <property type="match status" value="1"/>
</dbReference>
<keyword evidence="7" id="KW-1185">Reference proteome</keyword>
<proteinExistence type="inferred from homology"/>
<evidence type="ECO:0000313" key="7">
    <source>
        <dbReference type="Proteomes" id="UP000250235"/>
    </source>
</evidence>